<name>A0ACB9C5J5_ARCLA</name>
<dbReference type="Proteomes" id="UP001055879">
    <property type="component" value="Linkage Group LG05"/>
</dbReference>
<organism evidence="1 2">
    <name type="scientific">Arctium lappa</name>
    <name type="common">Greater burdock</name>
    <name type="synonym">Lappa major</name>
    <dbReference type="NCBI Taxonomy" id="4217"/>
    <lineage>
        <taxon>Eukaryota</taxon>
        <taxon>Viridiplantae</taxon>
        <taxon>Streptophyta</taxon>
        <taxon>Embryophyta</taxon>
        <taxon>Tracheophyta</taxon>
        <taxon>Spermatophyta</taxon>
        <taxon>Magnoliopsida</taxon>
        <taxon>eudicotyledons</taxon>
        <taxon>Gunneridae</taxon>
        <taxon>Pentapetalae</taxon>
        <taxon>asterids</taxon>
        <taxon>campanulids</taxon>
        <taxon>Asterales</taxon>
        <taxon>Asteraceae</taxon>
        <taxon>Carduoideae</taxon>
        <taxon>Cardueae</taxon>
        <taxon>Arctiinae</taxon>
        <taxon>Arctium</taxon>
    </lineage>
</organism>
<gene>
    <name evidence="1" type="ORF">L6452_18130</name>
</gene>
<reference evidence="1 2" key="2">
    <citation type="journal article" date="2022" name="Mol. Ecol. Resour.">
        <title>The genomes of chicory, endive, great burdock and yacon provide insights into Asteraceae paleo-polyploidization history and plant inulin production.</title>
        <authorList>
            <person name="Fan W."/>
            <person name="Wang S."/>
            <person name="Wang H."/>
            <person name="Wang A."/>
            <person name="Jiang F."/>
            <person name="Liu H."/>
            <person name="Zhao H."/>
            <person name="Xu D."/>
            <person name="Zhang Y."/>
        </authorList>
    </citation>
    <scope>NUCLEOTIDE SEQUENCE [LARGE SCALE GENOMIC DNA]</scope>
    <source>
        <strain evidence="2">cv. Niubang</strain>
    </source>
</reference>
<keyword evidence="2" id="KW-1185">Reference proteome</keyword>
<reference evidence="2" key="1">
    <citation type="journal article" date="2022" name="Mol. Ecol. Resour.">
        <title>The genomes of chicory, endive, great burdock and yacon provide insights into Asteraceae palaeo-polyploidization history and plant inulin production.</title>
        <authorList>
            <person name="Fan W."/>
            <person name="Wang S."/>
            <person name="Wang H."/>
            <person name="Wang A."/>
            <person name="Jiang F."/>
            <person name="Liu H."/>
            <person name="Zhao H."/>
            <person name="Xu D."/>
            <person name="Zhang Y."/>
        </authorList>
    </citation>
    <scope>NUCLEOTIDE SEQUENCE [LARGE SCALE GENOMIC DNA]</scope>
    <source>
        <strain evidence="2">cv. Niubang</strain>
    </source>
</reference>
<evidence type="ECO:0000313" key="1">
    <source>
        <dbReference type="EMBL" id="KAI3729470.1"/>
    </source>
</evidence>
<evidence type="ECO:0000313" key="2">
    <source>
        <dbReference type="Proteomes" id="UP001055879"/>
    </source>
</evidence>
<protein>
    <submittedName>
        <fullName evidence="1">Uncharacterized protein</fullName>
    </submittedName>
</protein>
<comment type="caution">
    <text evidence="1">The sequence shown here is derived from an EMBL/GenBank/DDBJ whole genome shotgun (WGS) entry which is preliminary data.</text>
</comment>
<sequence length="105" mass="11496">MASGSSRAICEAKFYGGAHGEPDMGTCGFCGDTHLEVEYTLEAFGYLAVVARSGAVYGDPWLYVKIENIDKWPNFVCPLHSMEFGSPPSLIGVVLGIEFYYPSFR</sequence>
<accession>A0ACB9C5J5</accession>
<dbReference type="EMBL" id="CM042051">
    <property type="protein sequence ID" value="KAI3729470.1"/>
    <property type="molecule type" value="Genomic_DNA"/>
</dbReference>
<proteinExistence type="predicted"/>